<proteinExistence type="inferred from homology"/>
<evidence type="ECO:0000256" key="2">
    <source>
        <dbReference type="ARBA" id="ARBA00006824"/>
    </source>
</evidence>
<name>B8C946_THAPS</name>
<organism evidence="9 10">
    <name type="scientific">Thalassiosira pseudonana</name>
    <name type="common">Marine diatom</name>
    <name type="synonym">Cyclotella nana</name>
    <dbReference type="NCBI Taxonomy" id="35128"/>
    <lineage>
        <taxon>Eukaryota</taxon>
        <taxon>Sar</taxon>
        <taxon>Stramenopiles</taxon>
        <taxon>Ochrophyta</taxon>
        <taxon>Bacillariophyta</taxon>
        <taxon>Coscinodiscophyceae</taxon>
        <taxon>Thalassiosirophycidae</taxon>
        <taxon>Thalassiosirales</taxon>
        <taxon>Thalassiosiraceae</taxon>
        <taxon>Thalassiosira</taxon>
    </lineage>
</organism>
<evidence type="ECO:0000256" key="7">
    <source>
        <dbReference type="SAM" id="MobiDB-lite"/>
    </source>
</evidence>
<dbReference type="GeneID" id="7447029"/>
<protein>
    <submittedName>
        <fullName evidence="9">Uncharacterized protein</fullName>
    </submittedName>
</protein>
<keyword evidence="10" id="KW-1185">Reference proteome</keyword>
<sequence>MFKSTALLLVLSLMSEHSSGFAPIVPSSHLTPSSSTFSSTSSKSTHVLLHQFNTKVKDQEQQTTQKTTQQKKSPFAFDVPWNNNGESNPELDLDTTNYDSTLATPNNDEGGFSYSQFAKTYPNINNISIATIKTASADLLAQILLSHTPLNGIDWDRTVLFGTFGALYSGAFQYWYQVNVFKKIFDGVDEFTSLPFEDKMKDTDGLKTLAAQTAVDLTVLTLVYLPTFYSFKAAIFSGSTDPSVWVSTGLDNYSTNFAKDELDLLRVWVPADLVCFSVPLYLRLPVRHVVSFAWTAYLSFTRGGH</sequence>
<evidence type="ECO:0000256" key="4">
    <source>
        <dbReference type="ARBA" id="ARBA00022989"/>
    </source>
</evidence>
<dbReference type="PaxDb" id="35128-Thaps8311"/>
<evidence type="ECO:0000256" key="1">
    <source>
        <dbReference type="ARBA" id="ARBA00004141"/>
    </source>
</evidence>
<dbReference type="GO" id="GO:0005737">
    <property type="term" value="C:cytoplasm"/>
    <property type="evidence" value="ECO:0000318"/>
    <property type="project" value="GO_Central"/>
</dbReference>
<keyword evidence="8" id="KW-0732">Signal</keyword>
<dbReference type="OMA" id="FAKDEWD"/>
<evidence type="ECO:0000313" key="9">
    <source>
        <dbReference type="EMBL" id="EED89986.1"/>
    </source>
</evidence>
<feature type="compositionally biased region" description="Low complexity" evidence="7">
    <location>
        <begin position="61"/>
        <end position="72"/>
    </location>
</feature>
<keyword evidence="5" id="KW-0472">Membrane</keyword>
<dbReference type="InterPro" id="IPR007248">
    <property type="entry name" value="Mpv17_PMP22"/>
</dbReference>
<feature type="region of interest" description="Disordered" evidence="7">
    <location>
        <begin position="56"/>
        <end position="91"/>
    </location>
</feature>
<feature type="chain" id="PRO_5002869177" evidence="8">
    <location>
        <begin position="21"/>
        <end position="305"/>
    </location>
</feature>
<evidence type="ECO:0000256" key="8">
    <source>
        <dbReference type="SAM" id="SignalP"/>
    </source>
</evidence>
<dbReference type="eggNOG" id="ENOG502RZVX">
    <property type="taxonomic scope" value="Eukaryota"/>
</dbReference>
<dbReference type="GO" id="GO:0016020">
    <property type="term" value="C:membrane"/>
    <property type="evidence" value="ECO:0007669"/>
    <property type="project" value="UniProtKB-SubCell"/>
</dbReference>
<evidence type="ECO:0000313" key="10">
    <source>
        <dbReference type="Proteomes" id="UP000001449"/>
    </source>
</evidence>
<comment type="subcellular location">
    <subcellularLocation>
        <location evidence="1">Membrane</location>
        <topology evidence="1">Multi-pass membrane protein</topology>
    </subcellularLocation>
</comment>
<dbReference type="PANTHER" id="PTHR11266">
    <property type="entry name" value="PEROXISOMAL MEMBRANE PROTEIN 2, PXMP2 MPV17"/>
    <property type="match status" value="1"/>
</dbReference>
<keyword evidence="3" id="KW-0812">Transmembrane</keyword>
<dbReference type="PANTHER" id="PTHR11266:SF21">
    <property type="entry name" value="ACT DOMAIN-CONTAINING PROTEIN"/>
    <property type="match status" value="1"/>
</dbReference>
<dbReference type="KEGG" id="tps:THAPSDRAFT_8311"/>
<dbReference type="InParanoid" id="B8C946"/>
<dbReference type="EMBL" id="CM000646">
    <property type="protein sequence ID" value="EED89986.1"/>
    <property type="molecule type" value="Genomic_DNA"/>
</dbReference>
<reference evidence="9 10" key="2">
    <citation type="journal article" date="2008" name="Nature">
        <title>The Phaeodactylum genome reveals the evolutionary history of diatom genomes.</title>
        <authorList>
            <person name="Bowler C."/>
            <person name="Allen A.E."/>
            <person name="Badger J.H."/>
            <person name="Grimwood J."/>
            <person name="Jabbari K."/>
            <person name="Kuo A."/>
            <person name="Maheswari U."/>
            <person name="Martens C."/>
            <person name="Maumus F."/>
            <person name="Otillar R.P."/>
            <person name="Rayko E."/>
            <person name="Salamov A."/>
            <person name="Vandepoele K."/>
            <person name="Beszteri B."/>
            <person name="Gruber A."/>
            <person name="Heijde M."/>
            <person name="Katinka M."/>
            <person name="Mock T."/>
            <person name="Valentin K."/>
            <person name="Verret F."/>
            <person name="Berges J.A."/>
            <person name="Brownlee C."/>
            <person name="Cadoret J.P."/>
            <person name="Chiovitti A."/>
            <person name="Choi C.J."/>
            <person name="Coesel S."/>
            <person name="De Martino A."/>
            <person name="Detter J.C."/>
            <person name="Durkin C."/>
            <person name="Falciatore A."/>
            <person name="Fournet J."/>
            <person name="Haruta M."/>
            <person name="Huysman M.J."/>
            <person name="Jenkins B.D."/>
            <person name="Jiroutova K."/>
            <person name="Jorgensen R.E."/>
            <person name="Joubert Y."/>
            <person name="Kaplan A."/>
            <person name="Kroger N."/>
            <person name="Kroth P.G."/>
            <person name="La Roche J."/>
            <person name="Lindquist E."/>
            <person name="Lommer M."/>
            <person name="Martin-Jezequel V."/>
            <person name="Lopez P.J."/>
            <person name="Lucas S."/>
            <person name="Mangogna M."/>
            <person name="McGinnis K."/>
            <person name="Medlin L.K."/>
            <person name="Montsant A."/>
            <person name="Oudot-Le Secq M.P."/>
            <person name="Napoli C."/>
            <person name="Obornik M."/>
            <person name="Parker M.S."/>
            <person name="Petit J.L."/>
            <person name="Porcel B.M."/>
            <person name="Poulsen N."/>
            <person name="Robison M."/>
            <person name="Rychlewski L."/>
            <person name="Rynearson T.A."/>
            <person name="Schmutz J."/>
            <person name="Shapiro H."/>
            <person name="Siaut M."/>
            <person name="Stanley M."/>
            <person name="Sussman M.R."/>
            <person name="Taylor A.R."/>
            <person name="Vardi A."/>
            <person name="von Dassow P."/>
            <person name="Vyverman W."/>
            <person name="Willis A."/>
            <person name="Wyrwicz L.S."/>
            <person name="Rokhsar D.S."/>
            <person name="Weissenbach J."/>
            <person name="Armbrust E.V."/>
            <person name="Green B.R."/>
            <person name="Van de Peer Y."/>
            <person name="Grigoriev I.V."/>
        </authorList>
    </citation>
    <scope>NUCLEOTIDE SEQUENCE [LARGE SCALE GENOMIC DNA]</scope>
    <source>
        <strain evidence="9 10">CCMP1335</strain>
    </source>
</reference>
<evidence type="ECO:0000256" key="5">
    <source>
        <dbReference type="ARBA" id="ARBA00023136"/>
    </source>
</evidence>
<dbReference type="Proteomes" id="UP000001449">
    <property type="component" value="Chromosome 10"/>
</dbReference>
<evidence type="ECO:0000256" key="3">
    <source>
        <dbReference type="ARBA" id="ARBA00022692"/>
    </source>
</evidence>
<dbReference type="HOGENOM" id="CLU_913627_0_0_1"/>
<dbReference type="RefSeq" id="XP_002292790.1">
    <property type="nucleotide sequence ID" value="XM_002292754.1"/>
</dbReference>
<gene>
    <name evidence="9" type="ORF">THAPSDRAFT_8311</name>
</gene>
<comment type="similarity">
    <text evidence="2 6">Belongs to the peroxisomal membrane protein PXMP2/4 family.</text>
</comment>
<feature type="signal peptide" evidence="8">
    <location>
        <begin position="1"/>
        <end position="20"/>
    </location>
</feature>
<keyword evidence="4" id="KW-1133">Transmembrane helix</keyword>
<reference evidence="9 10" key="1">
    <citation type="journal article" date="2004" name="Science">
        <title>The genome of the diatom Thalassiosira pseudonana: ecology, evolution, and metabolism.</title>
        <authorList>
            <person name="Armbrust E.V."/>
            <person name="Berges J.A."/>
            <person name="Bowler C."/>
            <person name="Green B.R."/>
            <person name="Martinez D."/>
            <person name="Putnam N.H."/>
            <person name="Zhou S."/>
            <person name="Allen A.E."/>
            <person name="Apt K.E."/>
            <person name="Bechner M."/>
            <person name="Brzezinski M.A."/>
            <person name="Chaal B.K."/>
            <person name="Chiovitti A."/>
            <person name="Davis A.K."/>
            <person name="Demarest M.S."/>
            <person name="Detter J.C."/>
            <person name="Glavina T."/>
            <person name="Goodstein D."/>
            <person name="Hadi M.Z."/>
            <person name="Hellsten U."/>
            <person name="Hildebrand M."/>
            <person name="Jenkins B.D."/>
            <person name="Jurka J."/>
            <person name="Kapitonov V.V."/>
            <person name="Kroger N."/>
            <person name="Lau W.W."/>
            <person name="Lane T.W."/>
            <person name="Larimer F.W."/>
            <person name="Lippmeier J.C."/>
            <person name="Lucas S."/>
            <person name="Medina M."/>
            <person name="Montsant A."/>
            <person name="Obornik M."/>
            <person name="Parker M.S."/>
            <person name="Palenik B."/>
            <person name="Pazour G.J."/>
            <person name="Richardson P.M."/>
            <person name="Rynearson T.A."/>
            <person name="Saito M.A."/>
            <person name="Schwartz D.C."/>
            <person name="Thamatrakoln K."/>
            <person name="Valentin K."/>
            <person name="Vardi A."/>
            <person name="Wilkerson F.P."/>
            <person name="Rokhsar D.S."/>
        </authorList>
    </citation>
    <scope>NUCLEOTIDE SEQUENCE [LARGE SCALE GENOMIC DNA]</scope>
    <source>
        <strain evidence="9 10">CCMP1335</strain>
    </source>
</reference>
<accession>B8C946</accession>
<evidence type="ECO:0000256" key="6">
    <source>
        <dbReference type="RuleBase" id="RU363053"/>
    </source>
</evidence>
<dbReference type="AlphaFoldDB" id="B8C946"/>